<dbReference type="InterPro" id="IPR004821">
    <property type="entry name" value="Cyt_trans-like"/>
</dbReference>
<dbReference type="InterPro" id="IPR014729">
    <property type="entry name" value="Rossmann-like_a/b/a_fold"/>
</dbReference>
<reference evidence="10" key="1">
    <citation type="journal article" date="2019" name="Int. J. Syst. Evol. Microbiol.">
        <title>Halobacteriovorax valvorus sp. nov., a novel prokaryotic predator isolated from coastal seawater of China.</title>
        <authorList>
            <person name="Chen M.-X."/>
        </authorList>
    </citation>
    <scope>NUCLEOTIDE SEQUENCE [LARGE SCALE GENOMIC DNA]</scope>
    <source>
        <strain evidence="10">BL9</strain>
    </source>
</reference>
<dbReference type="PANTHER" id="PTHR43793:SF2">
    <property type="entry name" value="BIFUNCTIONAL PROTEIN HLDE"/>
    <property type="match status" value="1"/>
</dbReference>
<dbReference type="EMBL" id="QDKL01000001">
    <property type="protein sequence ID" value="RZF23151.1"/>
    <property type="molecule type" value="Genomic_DNA"/>
</dbReference>
<dbReference type="PANTHER" id="PTHR43793">
    <property type="entry name" value="FAD SYNTHASE"/>
    <property type="match status" value="1"/>
</dbReference>
<evidence type="ECO:0000313" key="9">
    <source>
        <dbReference type="EMBL" id="RZF23151.1"/>
    </source>
</evidence>
<evidence type="ECO:0000256" key="4">
    <source>
        <dbReference type="ARBA" id="ARBA00022741"/>
    </source>
</evidence>
<dbReference type="RefSeq" id="WP_114706098.1">
    <property type="nucleotide sequence ID" value="NZ_QDKL01000001.1"/>
</dbReference>
<dbReference type="NCBIfam" id="TIGR00125">
    <property type="entry name" value="cyt_tran_rel"/>
    <property type="match status" value="1"/>
</dbReference>
<organism evidence="9 10">
    <name type="scientific">Halobacteriovorax vibrionivorans</name>
    <dbReference type="NCBI Taxonomy" id="2152716"/>
    <lineage>
        <taxon>Bacteria</taxon>
        <taxon>Pseudomonadati</taxon>
        <taxon>Bdellovibrionota</taxon>
        <taxon>Bacteriovoracia</taxon>
        <taxon>Bacteriovoracales</taxon>
        <taxon>Halobacteriovoraceae</taxon>
        <taxon>Halobacteriovorax</taxon>
    </lineage>
</organism>
<keyword evidence="2" id="KW-0808">Transferase</keyword>
<evidence type="ECO:0000256" key="3">
    <source>
        <dbReference type="ARBA" id="ARBA00022695"/>
    </source>
</evidence>
<evidence type="ECO:0000259" key="8">
    <source>
        <dbReference type="Pfam" id="PF01467"/>
    </source>
</evidence>
<dbReference type="EC" id="2.7.7.70" evidence="1"/>
<evidence type="ECO:0000256" key="6">
    <source>
        <dbReference type="ARBA" id="ARBA00023277"/>
    </source>
</evidence>
<evidence type="ECO:0000256" key="5">
    <source>
        <dbReference type="ARBA" id="ARBA00022840"/>
    </source>
</evidence>
<evidence type="ECO:0000256" key="1">
    <source>
        <dbReference type="ARBA" id="ARBA00012519"/>
    </source>
</evidence>
<keyword evidence="3 9" id="KW-0548">Nucleotidyltransferase</keyword>
<keyword evidence="10" id="KW-1185">Reference proteome</keyword>
<dbReference type="GO" id="GO:0016779">
    <property type="term" value="F:nucleotidyltransferase activity"/>
    <property type="evidence" value="ECO:0007669"/>
    <property type="project" value="UniProtKB-KW"/>
</dbReference>
<dbReference type="SUPFAM" id="SSF52374">
    <property type="entry name" value="Nucleotidylyl transferase"/>
    <property type="match status" value="1"/>
</dbReference>
<evidence type="ECO:0000313" key="10">
    <source>
        <dbReference type="Proteomes" id="UP000443582"/>
    </source>
</evidence>
<evidence type="ECO:0000256" key="7">
    <source>
        <dbReference type="ARBA" id="ARBA00047428"/>
    </source>
</evidence>
<keyword evidence="6" id="KW-0119">Carbohydrate metabolism</keyword>
<dbReference type="NCBIfam" id="TIGR02199">
    <property type="entry name" value="rfaE_dom_II"/>
    <property type="match status" value="1"/>
</dbReference>
<name>A0ABY0IJM7_9BACT</name>
<proteinExistence type="predicted"/>
<comment type="catalytic activity">
    <reaction evidence="7">
        <text>D-glycero-beta-D-manno-heptose 1-phosphate + ATP + H(+) = ADP-D-glycero-beta-D-manno-heptose + diphosphate</text>
        <dbReference type="Rhea" id="RHEA:27465"/>
        <dbReference type="ChEBI" id="CHEBI:15378"/>
        <dbReference type="ChEBI" id="CHEBI:30616"/>
        <dbReference type="ChEBI" id="CHEBI:33019"/>
        <dbReference type="ChEBI" id="CHEBI:59967"/>
        <dbReference type="ChEBI" id="CHEBI:61593"/>
        <dbReference type="EC" id="2.7.7.70"/>
    </reaction>
</comment>
<feature type="domain" description="Cytidyltransferase-like" evidence="8">
    <location>
        <begin position="21"/>
        <end position="144"/>
    </location>
</feature>
<keyword evidence="5" id="KW-0067">ATP-binding</keyword>
<dbReference type="Gene3D" id="3.40.50.620">
    <property type="entry name" value="HUPs"/>
    <property type="match status" value="1"/>
</dbReference>
<protein>
    <recommendedName>
        <fullName evidence="1">D-glycero-beta-D-manno-heptose 1-phosphate adenylyltransferase</fullName>
        <ecNumber evidence="1">2.7.7.70</ecNumber>
    </recommendedName>
</protein>
<dbReference type="Pfam" id="PF01467">
    <property type="entry name" value="CTP_transf_like"/>
    <property type="match status" value="1"/>
</dbReference>
<evidence type="ECO:0000256" key="2">
    <source>
        <dbReference type="ARBA" id="ARBA00022679"/>
    </source>
</evidence>
<comment type="caution">
    <text evidence="9">The sequence shown here is derived from an EMBL/GenBank/DDBJ whole genome shotgun (WGS) entry which is preliminary data.</text>
</comment>
<dbReference type="InterPro" id="IPR011914">
    <property type="entry name" value="RfaE_dom_II"/>
</dbReference>
<accession>A0ABY0IJM7</accession>
<dbReference type="Proteomes" id="UP000443582">
    <property type="component" value="Unassembled WGS sequence"/>
</dbReference>
<sequence>MSYEDAKDYVNKHFKDKKVVFTNGCFDILHRGHLMYLNEARALGDELIIGLNSDASVKRLKGDDRPVNNEDDRLYMLENLKAVSKVFIFEEDTPYDLIKAVEPNILVKGGDWAVDQIVGHDIVTGNGGKVLSLNFEDGYSTTNLISRIQGRS</sequence>
<dbReference type="InterPro" id="IPR050385">
    <property type="entry name" value="Archaeal_FAD_synthase"/>
</dbReference>
<keyword evidence="4" id="KW-0547">Nucleotide-binding</keyword>
<gene>
    <name evidence="9" type="primary">rfaE2</name>
    <name evidence="9" type="ORF">DAY19_05120</name>
</gene>